<proteinExistence type="predicted"/>
<comment type="caution">
    <text evidence="2">The sequence shown here is derived from an EMBL/GenBank/DDBJ whole genome shotgun (WGS) entry which is preliminary data.</text>
</comment>
<evidence type="ECO:0008006" key="4">
    <source>
        <dbReference type="Google" id="ProtNLM"/>
    </source>
</evidence>
<dbReference type="EMBL" id="CAJMWW010000173">
    <property type="protein sequence ID" value="CAE6454569.1"/>
    <property type="molecule type" value="Genomic_DNA"/>
</dbReference>
<keyword evidence="1" id="KW-1133">Transmembrane helix</keyword>
<reference evidence="2" key="1">
    <citation type="submission" date="2021-01" db="EMBL/GenBank/DDBJ databases">
        <authorList>
            <person name="Kaushik A."/>
        </authorList>
    </citation>
    <scope>NUCLEOTIDE SEQUENCE</scope>
    <source>
        <strain evidence="2">AG3-T5</strain>
    </source>
</reference>
<feature type="transmembrane region" description="Helical" evidence="1">
    <location>
        <begin position="30"/>
        <end position="49"/>
    </location>
</feature>
<evidence type="ECO:0000313" key="3">
    <source>
        <dbReference type="Proteomes" id="UP000663841"/>
    </source>
</evidence>
<gene>
    <name evidence="2" type="ORF">RDB_LOCUS134708</name>
</gene>
<protein>
    <recommendedName>
        <fullName evidence="4">Transmembrane protein</fullName>
    </recommendedName>
</protein>
<evidence type="ECO:0000256" key="1">
    <source>
        <dbReference type="SAM" id="Phobius"/>
    </source>
</evidence>
<organism evidence="2 3">
    <name type="scientific">Rhizoctonia solani</name>
    <dbReference type="NCBI Taxonomy" id="456999"/>
    <lineage>
        <taxon>Eukaryota</taxon>
        <taxon>Fungi</taxon>
        <taxon>Dikarya</taxon>
        <taxon>Basidiomycota</taxon>
        <taxon>Agaricomycotina</taxon>
        <taxon>Agaricomycetes</taxon>
        <taxon>Cantharellales</taxon>
        <taxon>Ceratobasidiaceae</taxon>
        <taxon>Rhizoctonia</taxon>
    </lineage>
</organism>
<name>A0A8H3BDY6_9AGAM</name>
<dbReference type="AlphaFoldDB" id="A0A8H3BDY6"/>
<keyword evidence="1" id="KW-0472">Membrane</keyword>
<dbReference type="Proteomes" id="UP000663841">
    <property type="component" value="Unassembled WGS sequence"/>
</dbReference>
<evidence type="ECO:0000313" key="2">
    <source>
        <dbReference type="EMBL" id="CAE6454569.1"/>
    </source>
</evidence>
<keyword evidence="1" id="KW-0812">Transmembrane</keyword>
<accession>A0A8H3BDY6</accession>
<sequence length="83" mass="8948">MSSLPPRPPHSEAQSVPKHLNRLAKRDPQLYPLAGIMLLTVGAAAYFLGVHPTGADTGTHKPMLPSKVRDEVEKAEAAGIRKQ</sequence>